<name>A0A5D6WAU8_9FIRM</name>
<accession>A0A5D6WAU8</accession>
<keyword evidence="2" id="KW-0732">Signal</keyword>
<sequence length="416" mass="46093">MRKKNLLILLLTLFCFLPASVQAAAAKSYPLKQVLILSRHNIRAPLAGRDSALAKLTPHTWFNWQCKPGELSPRGGELEVLMGQYFRQWLEREQLLAPNAQPAPQAVRFYTNSFQRTIATAHYFSAGLLPVGNVTIEHHQALNEADPIFLPDLPDSEPFRQQVRQEFQTAGLEKKLQERGLRSCKVLTKLLDFDRSTYAAKHGPIPFTGAITPLKDGGIGLTTPWSALVPASDAITLQYYEEENDLRAAFGHQLTEQEWKDAAALKELGINSLFGTPTAAKALAAPLLTVMEQELTNGQRKITFLGGHDVNLAEVLPALDVEAYKLPHSIEEKTPIGAKLVIEKRQGADGEEYASLSLVYANTSQLRHRTPLSLNAPPERVPLRLKGLAANADGLYRFSDLQQRIKSAIADGTHWN</sequence>
<dbReference type="Gene3D" id="3.40.50.1240">
    <property type="entry name" value="Phosphoglycerate mutase-like"/>
    <property type="match status" value="2"/>
</dbReference>
<dbReference type="Pfam" id="PF00328">
    <property type="entry name" value="His_Phos_2"/>
    <property type="match status" value="1"/>
</dbReference>
<dbReference type="PANTHER" id="PTHR11567:SF135">
    <property type="entry name" value="GLUCOSE-1-PHOSPHATASE"/>
    <property type="match status" value="1"/>
</dbReference>
<dbReference type="GO" id="GO:0050308">
    <property type="term" value="F:sugar-phosphatase activity"/>
    <property type="evidence" value="ECO:0007669"/>
    <property type="project" value="TreeGrafter"/>
</dbReference>
<dbReference type="InterPro" id="IPR000560">
    <property type="entry name" value="His_Pase_clade-2"/>
</dbReference>
<evidence type="ECO:0000313" key="3">
    <source>
        <dbReference type="EMBL" id="TYZ24582.1"/>
    </source>
</evidence>
<proteinExistence type="inferred from homology"/>
<keyword evidence="4" id="KW-1185">Reference proteome</keyword>
<dbReference type="PROSITE" id="PS00616">
    <property type="entry name" value="HIS_ACID_PHOSPHAT_1"/>
    <property type="match status" value="1"/>
</dbReference>
<organism evidence="3 4">
    <name type="scientific">Selenomonas ruminis</name>
    <dbReference type="NCBI Taxonomy" id="2593411"/>
    <lineage>
        <taxon>Bacteria</taxon>
        <taxon>Bacillati</taxon>
        <taxon>Bacillota</taxon>
        <taxon>Negativicutes</taxon>
        <taxon>Selenomonadales</taxon>
        <taxon>Selenomonadaceae</taxon>
        <taxon>Selenomonas</taxon>
    </lineage>
</organism>
<evidence type="ECO:0000256" key="1">
    <source>
        <dbReference type="ARBA" id="ARBA00005375"/>
    </source>
</evidence>
<comment type="caution">
    <text evidence="3">The sequence shown here is derived from an EMBL/GenBank/DDBJ whole genome shotgun (WGS) entry which is preliminary data.</text>
</comment>
<gene>
    <name evidence="3" type="ORF">FZ040_00600</name>
</gene>
<reference evidence="3 4" key="1">
    <citation type="submission" date="2019-08" db="EMBL/GenBank/DDBJ databases">
        <title>Selenomonas sp. mPRGC5 and Selenomonas sp. mPRGC8 isolated from ruminal fluid of dairy goat (Capra hircus).</title>
        <authorList>
            <person name="Poothong S."/>
            <person name="Nuengjamnong C."/>
            <person name="Tanasupawat S."/>
        </authorList>
    </citation>
    <scope>NUCLEOTIDE SEQUENCE [LARGE SCALE GENOMIC DNA]</scope>
    <source>
        <strain evidence="4">mPRGC5</strain>
    </source>
</reference>
<protein>
    <submittedName>
        <fullName evidence="3">Histidine-type phosphatase</fullName>
    </submittedName>
</protein>
<dbReference type="GO" id="GO:0030288">
    <property type="term" value="C:outer membrane-bounded periplasmic space"/>
    <property type="evidence" value="ECO:0007669"/>
    <property type="project" value="TreeGrafter"/>
</dbReference>
<dbReference type="InterPro" id="IPR029033">
    <property type="entry name" value="His_PPase_superfam"/>
</dbReference>
<evidence type="ECO:0000313" key="4">
    <source>
        <dbReference type="Proteomes" id="UP000323646"/>
    </source>
</evidence>
<dbReference type="OrthoDB" id="395886at2"/>
<dbReference type="EMBL" id="VTOY01000001">
    <property type="protein sequence ID" value="TYZ24582.1"/>
    <property type="molecule type" value="Genomic_DNA"/>
</dbReference>
<dbReference type="PANTHER" id="PTHR11567">
    <property type="entry name" value="ACID PHOSPHATASE-RELATED"/>
    <property type="match status" value="1"/>
</dbReference>
<dbReference type="AlphaFoldDB" id="A0A5D6WAU8"/>
<dbReference type="InterPro" id="IPR033379">
    <property type="entry name" value="Acid_Pase_AS"/>
</dbReference>
<dbReference type="RefSeq" id="WP_149170215.1">
    <property type="nucleotide sequence ID" value="NZ_VTOY01000001.1"/>
</dbReference>
<feature type="signal peptide" evidence="2">
    <location>
        <begin position="1"/>
        <end position="23"/>
    </location>
</feature>
<evidence type="ECO:0000256" key="2">
    <source>
        <dbReference type="SAM" id="SignalP"/>
    </source>
</evidence>
<feature type="chain" id="PRO_5039643710" evidence="2">
    <location>
        <begin position="24"/>
        <end position="416"/>
    </location>
</feature>
<dbReference type="SUPFAM" id="SSF53254">
    <property type="entry name" value="Phosphoglycerate mutase-like"/>
    <property type="match status" value="1"/>
</dbReference>
<comment type="similarity">
    <text evidence="1">Belongs to the histidine acid phosphatase family.</text>
</comment>
<dbReference type="InterPro" id="IPR050645">
    <property type="entry name" value="Histidine_acid_phosphatase"/>
</dbReference>
<dbReference type="CDD" id="cd07061">
    <property type="entry name" value="HP_HAP_like"/>
    <property type="match status" value="1"/>
</dbReference>
<dbReference type="Proteomes" id="UP000323646">
    <property type="component" value="Unassembled WGS sequence"/>
</dbReference>